<sequence length="230" mass="25015">MTASPGCATLDTSILEVLQSMQDRKYHHILRLFGHSTVNPHSHLHGRGSLWTKRCGKYHGSEVLGFSTCLACSDESRTAASDSAEGKQTPPHVGNAFSFKIEDRKGRMHRFSCVSESLDELVSAIAYRLGTENKKANVNLLYDDDEGDRVLLATDGDLVAAIEHARSAGWKVLRLHMDDGPETGAESTPTSSLDTLITRRGCSSLRLGRVAGAAAFAGVRVIVYLKCSRQ</sequence>
<organism evidence="2 3">
    <name type="scientific">Triticum turgidum subsp. durum</name>
    <name type="common">Durum wheat</name>
    <name type="synonym">Triticum durum</name>
    <dbReference type="NCBI Taxonomy" id="4567"/>
    <lineage>
        <taxon>Eukaryota</taxon>
        <taxon>Viridiplantae</taxon>
        <taxon>Streptophyta</taxon>
        <taxon>Embryophyta</taxon>
        <taxon>Tracheophyta</taxon>
        <taxon>Spermatophyta</taxon>
        <taxon>Magnoliopsida</taxon>
        <taxon>Liliopsida</taxon>
        <taxon>Poales</taxon>
        <taxon>Poaceae</taxon>
        <taxon>BOP clade</taxon>
        <taxon>Pooideae</taxon>
        <taxon>Triticodae</taxon>
        <taxon>Triticeae</taxon>
        <taxon>Triticinae</taxon>
        <taxon>Triticum</taxon>
    </lineage>
</organism>
<dbReference type="Gene3D" id="3.10.20.90">
    <property type="entry name" value="Phosphatidylinositol 3-kinase Catalytic Subunit, Chain A, domain 1"/>
    <property type="match status" value="1"/>
</dbReference>
<dbReference type="Gramene" id="TRITD3Bv1G272550.3">
    <property type="protein sequence ID" value="TRITD3Bv1G272550.3"/>
    <property type="gene ID" value="TRITD3Bv1G272550"/>
</dbReference>
<dbReference type="SMART" id="SM00666">
    <property type="entry name" value="PB1"/>
    <property type="match status" value="1"/>
</dbReference>
<name>A0A9R1QZ45_TRITD</name>
<feature type="domain" description="PB1" evidence="1">
    <location>
        <begin position="94"/>
        <end position="180"/>
    </location>
</feature>
<dbReference type="PROSITE" id="PS51745">
    <property type="entry name" value="PB1"/>
    <property type="match status" value="1"/>
</dbReference>
<protein>
    <recommendedName>
        <fullName evidence="1">PB1 domain-containing protein</fullName>
    </recommendedName>
</protein>
<evidence type="ECO:0000259" key="1">
    <source>
        <dbReference type="PROSITE" id="PS51745"/>
    </source>
</evidence>
<evidence type="ECO:0000313" key="3">
    <source>
        <dbReference type="Proteomes" id="UP000324705"/>
    </source>
</evidence>
<dbReference type="InterPro" id="IPR053793">
    <property type="entry name" value="PB1-like"/>
</dbReference>
<keyword evidence="3" id="KW-1185">Reference proteome</keyword>
<accession>A0A9R1QZ45</accession>
<gene>
    <name evidence="2" type="ORF">TRITD_3Bv1G272550</name>
</gene>
<dbReference type="Pfam" id="PF00564">
    <property type="entry name" value="PB1"/>
    <property type="match status" value="1"/>
</dbReference>
<dbReference type="Proteomes" id="UP000324705">
    <property type="component" value="Chromosome 3B"/>
</dbReference>
<proteinExistence type="predicted"/>
<dbReference type="CDD" id="cd06409">
    <property type="entry name" value="PB1_MUG70"/>
    <property type="match status" value="1"/>
</dbReference>
<reference evidence="2 3" key="1">
    <citation type="submission" date="2017-09" db="EMBL/GenBank/DDBJ databases">
        <authorList>
            <consortium name="International Durum Wheat Genome Sequencing Consortium (IDWGSC)"/>
            <person name="Milanesi L."/>
        </authorList>
    </citation>
    <scope>NUCLEOTIDE SEQUENCE [LARGE SCALE GENOMIC DNA]</scope>
    <source>
        <strain evidence="3">cv. Svevo</strain>
    </source>
</reference>
<dbReference type="AlphaFoldDB" id="A0A9R1QZ45"/>
<evidence type="ECO:0000313" key="2">
    <source>
        <dbReference type="EMBL" id="VAH85891.1"/>
    </source>
</evidence>
<dbReference type="SUPFAM" id="SSF54277">
    <property type="entry name" value="CAD &amp; PB1 domains"/>
    <property type="match status" value="1"/>
</dbReference>
<dbReference type="InterPro" id="IPR000270">
    <property type="entry name" value="PB1_dom"/>
</dbReference>
<dbReference type="EMBL" id="LT934116">
    <property type="protein sequence ID" value="VAH85891.1"/>
    <property type="molecule type" value="Genomic_DNA"/>
</dbReference>